<feature type="domain" description="ABC transporter" evidence="4">
    <location>
        <begin position="1"/>
        <end position="231"/>
    </location>
</feature>
<accession>A0ABQ1PVA5</accession>
<dbReference type="InterPro" id="IPR017871">
    <property type="entry name" value="ABC_transporter-like_CS"/>
</dbReference>
<protein>
    <submittedName>
        <fullName evidence="5">Phosphate ABC transporter ATP-binding protein</fullName>
    </submittedName>
</protein>
<evidence type="ECO:0000256" key="3">
    <source>
        <dbReference type="ARBA" id="ARBA00022840"/>
    </source>
</evidence>
<organism evidence="5 6">
    <name type="scientific">Pontibacillus salipaludis</name>
    <dbReference type="NCBI Taxonomy" id="1697394"/>
    <lineage>
        <taxon>Bacteria</taxon>
        <taxon>Bacillati</taxon>
        <taxon>Bacillota</taxon>
        <taxon>Bacilli</taxon>
        <taxon>Bacillales</taxon>
        <taxon>Bacillaceae</taxon>
        <taxon>Pontibacillus</taxon>
    </lineage>
</organism>
<evidence type="ECO:0000256" key="1">
    <source>
        <dbReference type="ARBA" id="ARBA00022448"/>
    </source>
</evidence>
<keyword evidence="2" id="KW-0547">Nucleotide-binding</keyword>
<dbReference type="InterPro" id="IPR003439">
    <property type="entry name" value="ABC_transporter-like_ATP-bd"/>
</dbReference>
<evidence type="ECO:0000259" key="4">
    <source>
        <dbReference type="PROSITE" id="PS50893"/>
    </source>
</evidence>
<dbReference type="PROSITE" id="PS00211">
    <property type="entry name" value="ABC_TRANSPORTER_1"/>
    <property type="match status" value="1"/>
</dbReference>
<keyword evidence="1" id="KW-0813">Transport</keyword>
<dbReference type="InterPro" id="IPR027417">
    <property type="entry name" value="P-loop_NTPase"/>
</dbReference>
<reference evidence="6" key="1">
    <citation type="journal article" date="2019" name="Int. J. Syst. Evol. Microbiol.">
        <title>The Global Catalogue of Microorganisms (GCM) 10K type strain sequencing project: providing services to taxonomists for standard genome sequencing and annotation.</title>
        <authorList>
            <consortium name="The Broad Institute Genomics Platform"/>
            <consortium name="The Broad Institute Genome Sequencing Center for Infectious Disease"/>
            <person name="Wu L."/>
            <person name="Ma J."/>
        </authorList>
    </citation>
    <scope>NUCLEOTIDE SEQUENCE [LARGE SCALE GENOMIC DNA]</scope>
    <source>
        <strain evidence="6">CGMCC 1.15353</strain>
    </source>
</reference>
<dbReference type="Proteomes" id="UP000642571">
    <property type="component" value="Unassembled WGS sequence"/>
</dbReference>
<keyword evidence="3 5" id="KW-0067">ATP-binding</keyword>
<dbReference type="PROSITE" id="PS50893">
    <property type="entry name" value="ABC_TRANSPORTER_2"/>
    <property type="match status" value="1"/>
</dbReference>
<dbReference type="PANTHER" id="PTHR43423">
    <property type="entry name" value="ABC TRANSPORTER I FAMILY MEMBER 17"/>
    <property type="match status" value="1"/>
</dbReference>
<dbReference type="EMBL" id="BMIN01000003">
    <property type="protein sequence ID" value="GGD04966.1"/>
    <property type="molecule type" value="Genomic_DNA"/>
</dbReference>
<evidence type="ECO:0000313" key="6">
    <source>
        <dbReference type="Proteomes" id="UP000642571"/>
    </source>
</evidence>
<name>A0ABQ1PVA5_9BACI</name>
<dbReference type="InterPro" id="IPR005670">
    <property type="entry name" value="PstB-like"/>
</dbReference>
<evidence type="ECO:0000313" key="5">
    <source>
        <dbReference type="EMBL" id="GGD04966.1"/>
    </source>
</evidence>
<dbReference type="GO" id="GO:0005524">
    <property type="term" value="F:ATP binding"/>
    <property type="evidence" value="ECO:0007669"/>
    <property type="project" value="UniProtKB-KW"/>
</dbReference>
<proteinExistence type="predicted"/>
<evidence type="ECO:0000256" key="2">
    <source>
        <dbReference type="ARBA" id="ARBA00022741"/>
    </source>
</evidence>
<dbReference type="Gene3D" id="3.40.50.300">
    <property type="entry name" value="P-loop containing nucleotide triphosphate hydrolases"/>
    <property type="match status" value="1"/>
</dbReference>
<keyword evidence="6" id="KW-1185">Reference proteome</keyword>
<dbReference type="SUPFAM" id="SSF52540">
    <property type="entry name" value="P-loop containing nucleoside triphosphate hydrolases"/>
    <property type="match status" value="1"/>
</dbReference>
<gene>
    <name evidence="5" type="ORF">GCM10011389_10580</name>
</gene>
<dbReference type="PANTHER" id="PTHR43423:SF1">
    <property type="entry name" value="ABC TRANSPORTER I FAMILY MEMBER 17"/>
    <property type="match status" value="1"/>
</dbReference>
<dbReference type="RefSeq" id="WP_229721127.1">
    <property type="nucleotide sequence ID" value="NZ_BMIN01000003.1"/>
</dbReference>
<dbReference type="InterPro" id="IPR003593">
    <property type="entry name" value="AAA+_ATPase"/>
</dbReference>
<dbReference type="Pfam" id="PF00005">
    <property type="entry name" value="ABC_tran"/>
    <property type="match status" value="1"/>
</dbReference>
<dbReference type="SMART" id="SM00382">
    <property type="entry name" value="AAA"/>
    <property type="match status" value="1"/>
</dbReference>
<comment type="caution">
    <text evidence="5">The sequence shown here is derived from an EMBL/GenBank/DDBJ whole genome shotgun (WGS) entry which is preliminary data.</text>
</comment>
<sequence>MEHNELFTFDNVKKSPLHSLNFSIKRGDNVMLFGPSGAGKSTLLHLFNRLSDPDKGSIYYLGKDLQSYSITELRKEVGLVMQAPNLFPGTVLDNLKYGPSLHGEWNSEKAEALLEAVQLPADYLDRSVDQLSGGEQQRVSLARTLANNPSVLLLDEPTSALDQHTTEEIEQVLEGLAIEQGVTLIMVTHHLDQAKRLGSRGIFLSDGEIIEEGNLADLLSNPKTEELQAFMT</sequence>
<dbReference type="CDD" id="cd03260">
    <property type="entry name" value="ABC_PstB_phosphate_transporter"/>
    <property type="match status" value="1"/>
</dbReference>